<evidence type="ECO:0000256" key="4">
    <source>
        <dbReference type="ARBA" id="ARBA00022989"/>
    </source>
</evidence>
<dbReference type="PANTHER" id="PTHR44549:SF1">
    <property type="entry name" value="ENDOTHELIAL CELL-SELECTIVE ADHESION MOLECULE"/>
    <property type="match status" value="1"/>
</dbReference>
<keyword evidence="10" id="KW-1185">Reference proteome</keyword>
<dbReference type="FunFam" id="2.60.40.10:FF:000095">
    <property type="entry name" value="immunoglobulin superfamily member 11 isoform X1"/>
    <property type="match status" value="1"/>
</dbReference>
<comment type="subcellular location">
    <subcellularLocation>
        <location evidence="1">Membrane</location>
        <topology evidence="1">Single-pass type I membrane protein</topology>
    </subcellularLocation>
</comment>
<dbReference type="EMBL" id="KL672320">
    <property type="protein sequence ID" value="KFW85573.1"/>
    <property type="molecule type" value="Genomic_DNA"/>
</dbReference>
<keyword evidence="7" id="KW-0393">Immunoglobulin domain</keyword>
<keyword evidence="2" id="KW-0812">Transmembrane</keyword>
<evidence type="ECO:0000256" key="6">
    <source>
        <dbReference type="ARBA" id="ARBA00023157"/>
    </source>
</evidence>
<accession>A0A093Q9C6</accession>
<dbReference type="GO" id="GO:0098632">
    <property type="term" value="F:cell-cell adhesion mediator activity"/>
    <property type="evidence" value="ECO:0007669"/>
    <property type="project" value="TreeGrafter"/>
</dbReference>
<keyword evidence="5" id="KW-0472">Membrane</keyword>
<evidence type="ECO:0000256" key="2">
    <source>
        <dbReference type="ARBA" id="ARBA00022692"/>
    </source>
</evidence>
<dbReference type="GO" id="GO:0005912">
    <property type="term" value="C:adherens junction"/>
    <property type="evidence" value="ECO:0007669"/>
    <property type="project" value="TreeGrafter"/>
</dbReference>
<dbReference type="OrthoDB" id="10041737at2759"/>
<reference evidence="9 10" key="1">
    <citation type="submission" date="2014-06" db="EMBL/GenBank/DDBJ databases">
        <title>Genome evolution of avian class.</title>
        <authorList>
            <person name="Zhang G."/>
            <person name="Li C."/>
        </authorList>
    </citation>
    <scope>NUCLEOTIDE SEQUENCE [LARGE SCALE GENOMIC DNA]</scope>
    <source>
        <strain evidence="9">BGI_N305</strain>
    </source>
</reference>
<dbReference type="AlphaFoldDB" id="A0A093Q9C6"/>
<proteinExistence type="predicted"/>
<organism evidence="9 10">
    <name type="scientific">Manacus vitellinus</name>
    <name type="common">golden-collared manakin</name>
    <dbReference type="NCBI Taxonomy" id="328815"/>
    <lineage>
        <taxon>Eukaryota</taxon>
        <taxon>Metazoa</taxon>
        <taxon>Chordata</taxon>
        <taxon>Craniata</taxon>
        <taxon>Vertebrata</taxon>
        <taxon>Euteleostomi</taxon>
        <taxon>Archelosauria</taxon>
        <taxon>Archosauria</taxon>
        <taxon>Dinosauria</taxon>
        <taxon>Saurischia</taxon>
        <taxon>Theropoda</taxon>
        <taxon>Coelurosauria</taxon>
        <taxon>Aves</taxon>
        <taxon>Neognathae</taxon>
        <taxon>Neoaves</taxon>
        <taxon>Telluraves</taxon>
        <taxon>Australaves</taxon>
        <taxon>Passeriformes</taxon>
        <taxon>Pipridae</taxon>
        <taxon>Manacus</taxon>
    </lineage>
</organism>
<feature type="non-terminal residue" evidence="9">
    <location>
        <position position="1"/>
    </location>
</feature>
<dbReference type="InterPro" id="IPR007110">
    <property type="entry name" value="Ig-like_dom"/>
</dbReference>
<feature type="non-terminal residue" evidence="9">
    <location>
        <position position="165"/>
    </location>
</feature>
<dbReference type="CDD" id="cd00096">
    <property type="entry name" value="Ig"/>
    <property type="match status" value="1"/>
</dbReference>
<protein>
    <submittedName>
        <fullName evidence="9">Endothelial cell-selective adhesion molecule</fullName>
    </submittedName>
</protein>
<evidence type="ECO:0000256" key="5">
    <source>
        <dbReference type="ARBA" id="ARBA00023136"/>
    </source>
</evidence>
<dbReference type="SUPFAM" id="SSF48726">
    <property type="entry name" value="Immunoglobulin"/>
    <property type="match status" value="2"/>
</dbReference>
<evidence type="ECO:0000256" key="3">
    <source>
        <dbReference type="ARBA" id="ARBA00022729"/>
    </source>
</evidence>
<dbReference type="STRING" id="328815.ENSMVIP00005023284"/>
<dbReference type="InterPro" id="IPR003598">
    <property type="entry name" value="Ig_sub2"/>
</dbReference>
<dbReference type="InterPro" id="IPR003599">
    <property type="entry name" value="Ig_sub"/>
</dbReference>
<dbReference type="SMART" id="SM00408">
    <property type="entry name" value="IGc2"/>
    <property type="match status" value="1"/>
</dbReference>
<dbReference type="InterPro" id="IPR042757">
    <property type="entry name" value="ESAM"/>
</dbReference>
<dbReference type="SMART" id="SM00409">
    <property type="entry name" value="IG"/>
    <property type="match status" value="2"/>
</dbReference>
<evidence type="ECO:0000256" key="7">
    <source>
        <dbReference type="ARBA" id="ARBA00023319"/>
    </source>
</evidence>
<dbReference type="Proteomes" id="UP000053258">
    <property type="component" value="Unassembled WGS sequence"/>
</dbReference>
<dbReference type="InterPro" id="IPR013783">
    <property type="entry name" value="Ig-like_fold"/>
</dbReference>
<dbReference type="Pfam" id="PF13927">
    <property type="entry name" value="Ig_3"/>
    <property type="match status" value="1"/>
</dbReference>
<name>A0A093Q9C6_9PASS</name>
<keyword evidence="3" id="KW-0732">Signal</keyword>
<feature type="domain" description="Ig-like" evidence="8">
    <location>
        <begin position="77"/>
        <end position="152"/>
    </location>
</feature>
<dbReference type="GO" id="GO:0007156">
    <property type="term" value="P:homophilic cell adhesion via plasma membrane adhesion molecules"/>
    <property type="evidence" value="ECO:0007669"/>
    <property type="project" value="TreeGrafter"/>
</dbReference>
<evidence type="ECO:0000259" key="8">
    <source>
        <dbReference type="PROSITE" id="PS50835"/>
    </source>
</evidence>
<sequence length="165" mass="17891">PVQILMYLDGTEKVGETDLKSRVGFLYPVLSHNISLVINATRERDSGQYMCTVNVVDDGAPEGRDVGVINLTVLVPPAVPACQLHGTPTVGANVTLSCSSKKGKPSPTYQWERADPTPQVFFPPAQDLARGTLRLTNLSLEMSGLYVCTAENRAGFEKCRIVLEV</sequence>
<dbReference type="Gene3D" id="2.60.40.10">
    <property type="entry name" value="Immunoglobulins"/>
    <property type="match status" value="2"/>
</dbReference>
<keyword evidence="4" id="KW-1133">Transmembrane helix</keyword>
<dbReference type="PANTHER" id="PTHR44549">
    <property type="entry name" value="ENDOTHELIAL CELL-SELECTIVE ADHESION MOLECULE"/>
    <property type="match status" value="1"/>
</dbReference>
<keyword evidence="6" id="KW-1015">Disulfide bond</keyword>
<dbReference type="PROSITE" id="PS50835">
    <property type="entry name" value="IG_LIKE"/>
    <property type="match status" value="1"/>
</dbReference>
<evidence type="ECO:0000313" key="10">
    <source>
        <dbReference type="Proteomes" id="UP000053258"/>
    </source>
</evidence>
<evidence type="ECO:0000256" key="1">
    <source>
        <dbReference type="ARBA" id="ARBA00004479"/>
    </source>
</evidence>
<evidence type="ECO:0000313" key="9">
    <source>
        <dbReference type="EMBL" id="KFW85573.1"/>
    </source>
</evidence>
<gene>
    <name evidence="9" type="ORF">N305_02067</name>
</gene>
<dbReference type="GO" id="GO:0005886">
    <property type="term" value="C:plasma membrane"/>
    <property type="evidence" value="ECO:0007669"/>
    <property type="project" value="TreeGrafter"/>
</dbReference>
<dbReference type="InterPro" id="IPR036179">
    <property type="entry name" value="Ig-like_dom_sf"/>
</dbReference>